<dbReference type="EMBL" id="ANOG01001081">
    <property type="protein sequence ID" value="EMI15482.1"/>
    <property type="molecule type" value="Genomic_DNA"/>
</dbReference>
<protein>
    <submittedName>
        <fullName evidence="1">Uncharacterized protein</fullName>
    </submittedName>
</protein>
<dbReference type="PATRIC" id="fig|1265738.3.peg.7571"/>
<gene>
    <name evidence="1" type="ORF">RMSM_07583</name>
</gene>
<organism evidence="1 2">
    <name type="scientific">Rhodopirellula maiorica SM1</name>
    <dbReference type="NCBI Taxonomy" id="1265738"/>
    <lineage>
        <taxon>Bacteria</taxon>
        <taxon>Pseudomonadati</taxon>
        <taxon>Planctomycetota</taxon>
        <taxon>Planctomycetia</taxon>
        <taxon>Pirellulales</taxon>
        <taxon>Pirellulaceae</taxon>
        <taxon>Novipirellula</taxon>
    </lineage>
</organism>
<evidence type="ECO:0000313" key="1">
    <source>
        <dbReference type="EMBL" id="EMI15482.1"/>
    </source>
</evidence>
<keyword evidence="2" id="KW-1185">Reference proteome</keyword>
<name>M5RJC7_9BACT</name>
<comment type="caution">
    <text evidence="1">The sequence shown here is derived from an EMBL/GenBank/DDBJ whole genome shotgun (WGS) entry which is preliminary data.</text>
</comment>
<accession>M5RJC7</accession>
<dbReference type="AlphaFoldDB" id="M5RJC7"/>
<sequence length="59" mass="6708">MLQPNSSGIFLSLRIVRSVSETLRQSSRSPHVAIGKYSSLMPHDFHTQQHHAVLIRLIE</sequence>
<proteinExistence type="predicted"/>
<dbReference type="Proteomes" id="UP000011991">
    <property type="component" value="Unassembled WGS sequence"/>
</dbReference>
<reference evidence="1 2" key="1">
    <citation type="journal article" date="2013" name="Mar. Genomics">
        <title>Expression of sulfatases in Rhodopirellula baltica and the diversity of sulfatases in the genus Rhodopirellula.</title>
        <authorList>
            <person name="Wegner C.E."/>
            <person name="Richter-Heitmann T."/>
            <person name="Klindworth A."/>
            <person name="Klockow C."/>
            <person name="Richter M."/>
            <person name="Achstetter T."/>
            <person name="Glockner F.O."/>
            <person name="Harder J."/>
        </authorList>
    </citation>
    <scope>NUCLEOTIDE SEQUENCE [LARGE SCALE GENOMIC DNA]</scope>
    <source>
        <strain evidence="1 2">SM1</strain>
    </source>
</reference>
<evidence type="ECO:0000313" key="2">
    <source>
        <dbReference type="Proteomes" id="UP000011991"/>
    </source>
</evidence>